<evidence type="ECO:0000256" key="5">
    <source>
        <dbReference type="ARBA" id="ARBA00023242"/>
    </source>
</evidence>
<dbReference type="InterPro" id="IPR024943">
    <property type="entry name" value="Enhancer_polycomb"/>
</dbReference>
<feature type="compositionally biased region" description="Basic residues" evidence="8">
    <location>
        <begin position="158"/>
        <end position="179"/>
    </location>
</feature>
<evidence type="ECO:0000256" key="8">
    <source>
        <dbReference type="SAM" id="MobiDB-lite"/>
    </source>
</evidence>
<evidence type="ECO:0000259" key="9">
    <source>
        <dbReference type="Pfam" id="PF10513"/>
    </source>
</evidence>
<evidence type="ECO:0000256" key="2">
    <source>
        <dbReference type="ARBA" id="ARBA00008035"/>
    </source>
</evidence>
<evidence type="ECO:0000313" key="10">
    <source>
        <dbReference type="EMBL" id="KAI7755951.1"/>
    </source>
</evidence>
<feature type="region of interest" description="Disordered" evidence="8">
    <location>
        <begin position="607"/>
        <end position="629"/>
    </location>
</feature>
<evidence type="ECO:0000256" key="7">
    <source>
        <dbReference type="SAM" id="Coils"/>
    </source>
</evidence>
<dbReference type="GO" id="GO:0005634">
    <property type="term" value="C:nucleus"/>
    <property type="evidence" value="ECO:0007669"/>
    <property type="project" value="UniProtKB-SubCell"/>
</dbReference>
<keyword evidence="4 6" id="KW-0804">Transcription</keyword>
<proteinExistence type="inferred from homology"/>
<organism evidence="10 11">
    <name type="scientific">Ambrosia artemisiifolia</name>
    <name type="common">Common ragweed</name>
    <dbReference type="NCBI Taxonomy" id="4212"/>
    <lineage>
        <taxon>Eukaryota</taxon>
        <taxon>Viridiplantae</taxon>
        <taxon>Streptophyta</taxon>
        <taxon>Embryophyta</taxon>
        <taxon>Tracheophyta</taxon>
        <taxon>Spermatophyta</taxon>
        <taxon>Magnoliopsida</taxon>
        <taxon>eudicotyledons</taxon>
        <taxon>Gunneridae</taxon>
        <taxon>Pentapetalae</taxon>
        <taxon>asterids</taxon>
        <taxon>campanulids</taxon>
        <taxon>Asterales</taxon>
        <taxon>Asteraceae</taxon>
        <taxon>Asteroideae</taxon>
        <taxon>Heliantheae alliance</taxon>
        <taxon>Heliantheae</taxon>
        <taxon>Ambrosia</taxon>
    </lineage>
</organism>
<gene>
    <name evidence="10" type="ORF">M8C21_023580</name>
</gene>
<dbReference type="GO" id="GO:0006357">
    <property type="term" value="P:regulation of transcription by RNA polymerase II"/>
    <property type="evidence" value="ECO:0007669"/>
    <property type="project" value="InterPro"/>
</dbReference>
<sequence>MPSVEMRRTTRVFGARVLRSGRRLFPTQEVAKHMRRAPLAAPDAQHDWIDLLDHDGVGGDGFKENGWCNSDDGGLRKEIIINSISIESDGEFLTGNRRWGLVYSRKRKRNELTDSGNLDKRFGKKFFRKQSGKKIVTEDLQSSVSPPNIADTEPRLPAKSKSRKKKARRVSESKRRRRNSPNLRPRTSVTIHHGIQKRRSSLRLRKRTNPLSLGNLNSNGGVVQDGVPFFPIKSNTEVSKSVGRPSLKEIKELTQDIDSASCNASILVIESDRCYRETGAVISMEMSSPSHWFLVVKRNGVERLRIEAQNVMRPCFGNRVTRAIMWAGGDESWKLEFPIKQDWFIFRELYRECSERTVRVLDSVASIIPVPQVNEVSGYADEKYVPFKMPGSYITSRGDEVTRILEKSDPVYDMDSGDEEWLNKYNDGRPSRVDEDTFEKIIDAFERGIYCSPEDYSDVTKAVDLCLVLAPKDILEAVYGYWMARRKKAHIALVPAFQSYKPKKCEQLNIKAVLRKKRSFRQRGTGTQAGRGKQMPFLKAALHEKTKTDAAEAENITAKVQETEEAANRAEQEAILKRQRAQLLMEVADLLTYKASIAVKIAEARAAPGSGDDNTIDQRFLPVDSTDFT</sequence>
<comment type="caution">
    <text evidence="10">The sequence shown here is derived from an EMBL/GenBank/DDBJ whole genome shotgun (WGS) entry which is preliminary data.</text>
</comment>
<dbReference type="AlphaFoldDB" id="A0AAD5GXN2"/>
<dbReference type="GO" id="GO:0035267">
    <property type="term" value="C:NuA4 histone acetyltransferase complex"/>
    <property type="evidence" value="ECO:0007669"/>
    <property type="project" value="InterPro"/>
</dbReference>
<dbReference type="Pfam" id="PF10513">
    <property type="entry name" value="EPL1"/>
    <property type="match status" value="1"/>
</dbReference>
<keyword evidence="3 6" id="KW-0805">Transcription regulation</keyword>
<accession>A0AAD5GXN2</accession>
<keyword evidence="11" id="KW-1185">Reference proteome</keyword>
<dbReference type="Proteomes" id="UP001206925">
    <property type="component" value="Unassembled WGS sequence"/>
</dbReference>
<feature type="compositionally biased region" description="Basic residues" evidence="8">
    <location>
        <begin position="194"/>
        <end position="208"/>
    </location>
</feature>
<evidence type="ECO:0000256" key="6">
    <source>
        <dbReference type="RuleBase" id="RU361124"/>
    </source>
</evidence>
<feature type="domain" description="Enhancer of polycomb-like N-terminal" evidence="9">
    <location>
        <begin position="368"/>
        <end position="447"/>
    </location>
</feature>
<keyword evidence="5 6" id="KW-0539">Nucleus</keyword>
<dbReference type="PANTHER" id="PTHR14898">
    <property type="entry name" value="ENHANCER OF POLYCOMB"/>
    <property type="match status" value="1"/>
</dbReference>
<evidence type="ECO:0000256" key="1">
    <source>
        <dbReference type="ARBA" id="ARBA00004123"/>
    </source>
</evidence>
<dbReference type="InterPro" id="IPR019542">
    <property type="entry name" value="Enhancer_polycomb-like_N"/>
</dbReference>
<feature type="coiled-coil region" evidence="7">
    <location>
        <begin position="553"/>
        <end position="580"/>
    </location>
</feature>
<evidence type="ECO:0000256" key="3">
    <source>
        <dbReference type="ARBA" id="ARBA00023015"/>
    </source>
</evidence>
<keyword evidence="7" id="KW-0175">Coiled coil</keyword>
<reference evidence="10" key="1">
    <citation type="submission" date="2022-06" db="EMBL/GenBank/DDBJ databases">
        <title>Uncovering the hologenomic basis of an extraordinary plant invasion.</title>
        <authorList>
            <person name="Bieker V.C."/>
            <person name="Martin M.D."/>
            <person name="Gilbert T."/>
            <person name="Hodgins K."/>
            <person name="Battlay P."/>
            <person name="Petersen B."/>
            <person name="Wilson J."/>
        </authorList>
    </citation>
    <scope>NUCLEOTIDE SEQUENCE</scope>
    <source>
        <strain evidence="10">AA19_3_7</strain>
        <tissue evidence="10">Leaf</tissue>
    </source>
</reference>
<evidence type="ECO:0000313" key="11">
    <source>
        <dbReference type="Proteomes" id="UP001206925"/>
    </source>
</evidence>
<comment type="subcellular location">
    <subcellularLocation>
        <location evidence="1 6">Nucleus</location>
    </subcellularLocation>
</comment>
<feature type="region of interest" description="Disordered" evidence="8">
    <location>
        <begin position="137"/>
        <end position="218"/>
    </location>
</feature>
<dbReference type="EMBL" id="JAMZMK010000677">
    <property type="protein sequence ID" value="KAI7755951.1"/>
    <property type="molecule type" value="Genomic_DNA"/>
</dbReference>
<name>A0AAD5GXN2_AMBAR</name>
<comment type="similarity">
    <text evidence="2 6">Belongs to the enhancer of polycomb family.</text>
</comment>
<protein>
    <recommendedName>
        <fullName evidence="6">Enhancer of polycomb-like protein</fullName>
    </recommendedName>
</protein>
<evidence type="ECO:0000256" key="4">
    <source>
        <dbReference type="ARBA" id="ARBA00023163"/>
    </source>
</evidence>